<dbReference type="EMBL" id="CM046131">
    <property type="protein sequence ID" value="KAI8431197.1"/>
    <property type="molecule type" value="Genomic_DNA"/>
</dbReference>
<dbReference type="Proteomes" id="UP001064048">
    <property type="component" value="Chromosome Z"/>
</dbReference>
<reference evidence="1 2" key="1">
    <citation type="journal article" date="2022" name="Genome Biol. Evol.">
        <title>The Spruce Budworm Genome: Reconstructing the Evolutionary History of Antifreeze Proteins.</title>
        <authorList>
            <person name="Beliveau C."/>
            <person name="Gagne P."/>
            <person name="Picq S."/>
            <person name="Vernygora O."/>
            <person name="Keeling C.I."/>
            <person name="Pinkney K."/>
            <person name="Doucet D."/>
            <person name="Wen F."/>
            <person name="Johnston J.S."/>
            <person name="Maaroufi H."/>
            <person name="Boyle B."/>
            <person name="Laroche J."/>
            <person name="Dewar K."/>
            <person name="Juretic N."/>
            <person name="Blackburn G."/>
            <person name="Nisole A."/>
            <person name="Brunet B."/>
            <person name="Brandao M."/>
            <person name="Lumley L."/>
            <person name="Duan J."/>
            <person name="Quan G."/>
            <person name="Lucarotti C.J."/>
            <person name="Roe A.D."/>
            <person name="Sperling F.A.H."/>
            <person name="Levesque R.C."/>
            <person name="Cusson M."/>
        </authorList>
    </citation>
    <scope>NUCLEOTIDE SEQUENCE [LARGE SCALE GENOMIC DNA]</scope>
    <source>
        <strain evidence="1">Glfc:IPQL:Cfum</strain>
    </source>
</reference>
<proteinExistence type="predicted"/>
<evidence type="ECO:0000313" key="1">
    <source>
        <dbReference type="EMBL" id="KAI8431197.1"/>
    </source>
</evidence>
<protein>
    <submittedName>
        <fullName evidence="1">Uncharacterized protein</fullName>
    </submittedName>
</protein>
<name>A0ACC0K407_CHOFU</name>
<sequence length="398" mass="43026">MLGPEGKVEAVYGISKAIMSKLCRQVSIESPGPTMKECVFSFDVPVPEVPMYGARIRVVYAGACYRANRTRSASVCSTSSVSSVGSLSGEMENFGIHTSTPAHIGLRDGALFPGYEVAGVVDAIGKNADCAGIKEGDRIVLYPYEGVPHGYADYIVVPDFKCLVPVPAELPLSVAAMLPTGALLAMNTVNTGSECLKRILEGPNHKDKAAVLIVGTGGLALWALRIATHKYKDSQWHDCVRITVATLKDEGFLLARDSENVNVVQWNEDLYERQLIERTTDACGGPVDLVMNFGTTSRSLHRSLQCLAPGGVVLVTEDVGEKLLPKFAKKAEDLGVHIVIVPNGTIQQLRDLVALVARHEIEPPPHSVFPAEEAQEVVRKLCNSEIKGRAILRFHNVE</sequence>
<accession>A0ACC0K407</accession>
<organism evidence="1 2">
    <name type="scientific">Choristoneura fumiferana</name>
    <name type="common">Spruce budworm moth</name>
    <name type="synonym">Archips fumiferana</name>
    <dbReference type="NCBI Taxonomy" id="7141"/>
    <lineage>
        <taxon>Eukaryota</taxon>
        <taxon>Metazoa</taxon>
        <taxon>Ecdysozoa</taxon>
        <taxon>Arthropoda</taxon>
        <taxon>Hexapoda</taxon>
        <taxon>Insecta</taxon>
        <taxon>Pterygota</taxon>
        <taxon>Neoptera</taxon>
        <taxon>Endopterygota</taxon>
        <taxon>Lepidoptera</taxon>
        <taxon>Glossata</taxon>
        <taxon>Ditrysia</taxon>
        <taxon>Tortricoidea</taxon>
        <taxon>Tortricidae</taxon>
        <taxon>Tortricinae</taxon>
        <taxon>Choristoneura</taxon>
    </lineage>
</organism>
<keyword evidence="2" id="KW-1185">Reference proteome</keyword>
<gene>
    <name evidence="1" type="ORF">MSG28_001235</name>
</gene>
<comment type="caution">
    <text evidence="1">The sequence shown here is derived from an EMBL/GenBank/DDBJ whole genome shotgun (WGS) entry which is preliminary data.</text>
</comment>
<evidence type="ECO:0000313" key="2">
    <source>
        <dbReference type="Proteomes" id="UP001064048"/>
    </source>
</evidence>